<dbReference type="EMBL" id="JARK01001383">
    <property type="protein sequence ID" value="EYC12407.1"/>
    <property type="molecule type" value="Genomic_DNA"/>
</dbReference>
<evidence type="ECO:0000313" key="3">
    <source>
        <dbReference type="EMBL" id="EYC12407.1"/>
    </source>
</evidence>
<reference evidence="4" key="1">
    <citation type="journal article" date="2015" name="Nat. Genet.">
        <title>The genome and transcriptome of the zoonotic hookworm Ancylostoma ceylanicum identify infection-specific gene families.</title>
        <authorList>
            <person name="Schwarz E.M."/>
            <person name="Hu Y."/>
            <person name="Antoshechkin I."/>
            <person name="Miller M.M."/>
            <person name="Sternberg P.W."/>
            <person name="Aroian R.V."/>
        </authorList>
    </citation>
    <scope>NUCLEOTIDE SEQUENCE</scope>
    <source>
        <strain evidence="4">HY135</strain>
    </source>
</reference>
<sequence length="635" mass="70035">MEEHKKKLLCIMDQSFASHEEKEVPQNVNKSKVEKMTTLVLNIYGATEVFRWKQKLDNIVKDLVSKGKGMKEALNNMNRLVNLEISRNSLSSALLSIYESAPVADKEGIVDFKRVMERTVEVLAVELERCQDKAAEVVLKDSPYAISWVAVMFVILIACLFVVVKVLFIVRICTLSHIKPASTGSSQYTQESFTVDLIRRMPIRCVTTSIAILGVLMFVLFICGAYNGFVMMLRGKSVPYEYQAFWTMNLSLVEDHRYDLSLSDFFEKCDKGSNLIDAFGTWRFLNSEFMEKLGLKLDNAQKSPAKPNLKKFTDYIEGLIKQVEVARSGYVSMRAKGELLSSNLGSNVRHCLSSNELAVGFALISSLCTDPLSVIKYPDAEGDFVRLSDALKKVKPFPISPSFELFLSTCFTFQMKTFREDDLQLLPEDVKAGRPNPTTRSIAEQALVRPLLLSSKSVAAAATLVFSDIQAFGAPANPPLSVNAGFQQVVLDGSGILAEAAEVYINPQTASETLCCFRCGGEQKSPTGLVWPTEARLKPWPSVTTDQTRCVACRCAFLGIFALSAFIAASLGATILDGIEVTIKGASNTATETKIQANSIPKSVTPKSKLEQIGGTAKSVTPTSKQERNEDEQEI</sequence>
<feature type="compositionally biased region" description="Polar residues" evidence="1">
    <location>
        <begin position="597"/>
        <end position="606"/>
    </location>
</feature>
<evidence type="ECO:0008006" key="5">
    <source>
        <dbReference type="Google" id="ProtNLM"/>
    </source>
</evidence>
<organism evidence="3 4">
    <name type="scientific">Ancylostoma ceylanicum</name>
    <dbReference type="NCBI Taxonomy" id="53326"/>
    <lineage>
        <taxon>Eukaryota</taxon>
        <taxon>Metazoa</taxon>
        <taxon>Ecdysozoa</taxon>
        <taxon>Nematoda</taxon>
        <taxon>Chromadorea</taxon>
        <taxon>Rhabditida</taxon>
        <taxon>Rhabditina</taxon>
        <taxon>Rhabditomorpha</taxon>
        <taxon>Strongyloidea</taxon>
        <taxon>Ancylostomatidae</taxon>
        <taxon>Ancylostomatinae</taxon>
        <taxon>Ancylostoma</taxon>
    </lineage>
</organism>
<feature type="transmembrane region" description="Helical" evidence="2">
    <location>
        <begin position="210"/>
        <end position="233"/>
    </location>
</feature>
<evidence type="ECO:0000313" key="4">
    <source>
        <dbReference type="Proteomes" id="UP000024635"/>
    </source>
</evidence>
<feature type="transmembrane region" description="Helical" evidence="2">
    <location>
        <begin position="145"/>
        <end position="170"/>
    </location>
</feature>
<evidence type="ECO:0000256" key="2">
    <source>
        <dbReference type="SAM" id="Phobius"/>
    </source>
</evidence>
<keyword evidence="2" id="KW-0812">Transmembrane</keyword>
<keyword evidence="2" id="KW-0472">Membrane</keyword>
<dbReference type="AlphaFoldDB" id="A0A016UC47"/>
<proteinExistence type="predicted"/>
<feature type="region of interest" description="Disordered" evidence="1">
    <location>
        <begin position="597"/>
        <end position="635"/>
    </location>
</feature>
<gene>
    <name evidence="3" type="primary">Acey_s0047.g1462</name>
    <name evidence="3" type="ORF">Y032_0047g1462</name>
</gene>
<keyword evidence="2" id="KW-1133">Transmembrane helix</keyword>
<keyword evidence="4" id="KW-1185">Reference proteome</keyword>
<dbReference type="OrthoDB" id="5904965at2759"/>
<name>A0A016UC47_9BILA</name>
<protein>
    <recommendedName>
        <fullName evidence="5">Transmembrane protein</fullName>
    </recommendedName>
</protein>
<comment type="caution">
    <text evidence="3">The sequence shown here is derived from an EMBL/GenBank/DDBJ whole genome shotgun (WGS) entry which is preliminary data.</text>
</comment>
<accession>A0A016UC47</accession>
<evidence type="ECO:0000256" key="1">
    <source>
        <dbReference type="SAM" id="MobiDB-lite"/>
    </source>
</evidence>
<dbReference type="Proteomes" id="UP000024635">
    <property type="component" value="Unassembled WGS sequence"/>
</dbReference>